<proteinExistence type="predicted"/>
<dbReference type="EMBL" id="CP048409">
    <property type="protein sequence ID" value="QIA06470.1"/>
    <property type="molecule type" value="Genomic_DNA"/>
</dbReference>
<organism evidence="2 3">
    <name type="scientific">Draconibacterium halophilum</name>
    <dbReference type="NCBI Taxonomy" id="2706887"/>
    <lineage>
        <taxon>Bacteria</taxon>
        <taxon>Pseudomonadati</taxon>
        <taxon>Bacteroidota</taxon>
        <taxon>Bacteroidia</taxon>
        <taxon>Marinilabiliales</taxon>
        <taxon>Prolixibacteraceae</taxon>
        <taxon>Draconibacterium</taxon>
    </lineage>
</organism>
<reference evidence="2 3" key="1">
    <citation type="submission" date="2020-02" db="EMBL/GenBank/DDBJ databases">
        <title>Genome sequencing for Draconibacterium sp. strain M1.</title>
        <authorList>
            <person name="Park S.-J."/>
        </authorList>
    </citation>
    <scope>NUCLEOTIDE SEQUENCE [LARGE SCALE GENOMIC DNA]</scope>
    <source>
        <strain evidence="2 3">M1</strain>
    </source>
</reference>
<keyword evidence="3" id="KW-1185">Reference proteome</keyword>
<dbReference type="InterPro" id="IPR018647">
    <property type="entry name" value="SLFN_3-like_DNA/RNA_helicase"/>
</dbReference>
<dbReference type="KEGG" id="drc:G0Q07_01415"/>
<name>A0A6C0R898_9BACT</name>
<accession>A0A6C0R898</accession>
<dbReference type="AlphaFoldDB" id="A0A6C0R898"/>
<dbReference type="Proteomes" id="UP000474630">
    <property type="component" value="Chromosome"/>
</dbReference>
<gene>
    <name evidence="2" type="ORF">G0Q07_01415</name>
</gene>
<protein>
    <submittedName>
        <fullName evidence="2">DUF2075 domain-containing protein</fullName>
    </submittedName>
</protein>
<dbReference type="RefSeq" id="WP_163344402.1">
    <property type="nucleotide sequence ID" value="NZ_CP048409.1"/>
</dbReference>
<evidence type="ECO:0000259" key="1">
    <source>
        <dbReference type="Pfam" id="PF09848"/>
    </source>
</evidence>
<dbReference type="Pfam" id="PF09848">
    <property type="entry name" value="SLFN-g3_helicase"/>
    <property type="match status" value="1"/>
</dbReference>
<sequence>MNRAYYSDSITSFLIKSYTHILGELANNNEFATEQTQKDAWKFQIEYLQELLVEHSGSIYFEYAIPRMGKRIDVLLIIKSILFVVEFKVGEKEYPSYAIDQVWDYALDLKNFHETSHDKVIVPILLATKAKQSDFLLTTSQQADNLFDPVKSNTESFKSIIAHALQFHDGQEQFILEDWEQGRYQPTPTIIEAATSLYANHSVKDISRSDASAINLSQTSDEVAAIIKKSRDNSEKAICFVTGVPGAGKTLVGLNIATTHFDKDSELYSVFLSGNGPLVKILQEALARDKVKRAKANGEKLTKKVAQSEVQAFIQNVHHFRDEGLRDSNPPIEHVTLFDEAQRAWTLEQTTNFMRQKKGVPDFNKSEPEFLISCLDRHPDWAVVVCLVGGGQEINTGEAGISEWVEALERSFRDWNIYMSTKLTDSEYNTEQILQKIKNRKNVTHSGSLHLAVSMRSFRAENVSLLVKQVLDLDKIGAQSTLSEINKKYPIVLTRNFKKAKQWLRNKARGSERYGIVVSSQAQRLKPYCIDVKSPIDPVHWFLDEKADVRSSYYLEDVATEFHVQGLELDWACVAWDGDFRYTEEGWDYKSFKGSKWQNIKKVDRKLYLKNAYRVLLTRARQGMVIVVPEGDVKDHTRLPEFYDNTFEYLSSIGIEIIE</sequence>
<feature type="domain" description="Schlafen group 3-like DNA/RNA helicase" evidence="1">
    <location>
        <begin position="236"/>
        <end position="629"/>
    </location>
</feature>
<evidence type="ECO:0000313" key="3">
    <source>
        <dbReference type="Proteomes" id="UP000474630"/>
    </source>
</evidence>
<evidence type="ECO:0000313" key="2">
    <source>
        <dbReference type="EMBL" id="QIA06470.1"/>
    </source>
</evidence>